<accession>A0A150PXT7</accession>
<dbReference type="AlphaFoldDB" id="A0A150PXT7"/>
<comment type="caution">
    <text evidence="1">The sequence shown here is derived from an EMBL/GenBank/DDBJ whole genome shotgun (WGS) entry which is preliminary data.</text>
</comment>
<dbReference type="Proteomes" id="UP000075260">
    <property type="component" value="Unassembled WGS sequence"/>
</dbReference>
<evidence type="ECO:0000313" key="1">
    <source>
        <dbReference type="EMBL" id="KYF60524.1"/>
    </source>
</evidence>
<evidence type="ECO:0000313" key="2">
    <source>
        <dbReference type="Proteomes" id="UP000075260"/>
    </source>
</evidence>
<dbReference type="EMBL" id="JEMA01001270">
    <property type="protein sequence ID" value="KYF60524.1"/>
    <property type="molecule type" value="Genomic_DNA"/>
</dbReference>
<name>A0A150PXT7_SORCE</name>
<reference evidence="1 2" key="1">
    <citation type="submission" date="2014-02" db="EMBL/GenBank/DDBJ databases">
        <title>The small core and large imbalanced accessory genome model reveals a collaborative survival strategy of Sorangium cellulosum strains in nature.</title>
        <authorList>
            <person name="Han K."/>
            <person name="Peng R."/>
            <person name="Blom J."/>
            <person name="Li Y.-Z."/>
        </authorList>
    </citation>
    <scope>NUCLEOTIDE SEQUENCE [LARGE SCALE GENOMIC DNA]</scope>
    <source>
        <strain evidence="1 2">So0008-312</strain>
    </source>
</reference>
<proteinExistence type="predicted"/>
<protein>
    <submittedName>
        <fullName evidence="1">Uncharacterized protein</fullName>
    </submittedName>
</protein>
<organism evidence="1 2">
    <name type="scientific">Sorangium cellulosum</name>
    <name type="common">Polyangium cellulosum</name>
    <dbReference type="NCBI Taxonomy" id="56"/>
    <lineage>
        <taxon>Bacteria</taxon>
        <taxon>Pseudomonadati</taxon>
        <taxon>Myxococcota</taxon>
        <taxon>Polyangia</taxon>
        <taxon>Polyangiales</taxon>
        <taxon>Polyangiaceae</taxon>
        <taxon>Sorangium</taxon>
    </lineage>
</organism>
<sequence>MSESGPRFYAWCDETARVDAHAAALSALVYPGALISVDCGTELRTTSMDEAVALIRAHFGSGRAYVGSRMLLSSSNHFIFPDQRGPDYSLGVPIVDFGSSCYTEAYEHRDPTGPIEMSPSDSEDFFRFNLDLAWGRGPRSLEAEAEVTWHVIQVDLEDLLLRLCAPDASGRVRTGACTNAWHWDAPAAMCATYHADAREIARDLALSWVHLHDKEKVSRIAGMSQEALRARVDAAPHGARVAMKYGSDFAESLSRETVLKALAAPPSELLEALEASAVTDDAWRAAARRAGEILELTSQIAETGEGPPTWRVYTATSRHIRFLKKHAPFNVRRLPSGGVLLATHPYRSLWPLWADALFLLDLMP</sequence>
<dbReference type="RefSeq" id="WP_061613505.1">
    <property type="nucleotide sequence ID" value="NZ_JEMA01001270.1"/>
</dbReference>
<gene>
    <name evidence="1" type="ORF">BE15_33405</name>
</gene>